<accession>A0ABT8QY02</accession>
<keyword evidence="2" id="KW-1185">Reference proteome</keyword>
<evidence type="ECO:0000313" key="1">
    <source>
        <dbReference type="EMBL" id="MDO1444712.1"/>
    </source>
</evidence>
<name>A0ABT8QY02_9BACT</name>
<dbReference type="RefSeq" id="WP_302035515.1">
    <property type="nucleotide sequence ID" value="NZ_JAUKPO010000001.1"/>
</dbReference>
<protein>
    <submittedName>
        <fullName evidence="1">Uncharacterized protein</fullName>
    </submittedName>
</protein>
<sequence>MKYTPDIQLKWCITYGKPEEKYSFLKKLAGAASYVHGYGRLGTRIIAIDHVSIYTLKIAC</sequence>
<dbReference type="EMBL" id="JAUKPO010000001">
    <property type="protein sequence ID" value="MDO1444712.1"/>
    <property type="molecule type" value="Genomic_DNA"/>
</dbReference>
<comment type="caution">
    <text evidence="1">The sequence shown here is derived from an EMBL/GenBank/DDBJ whole genome shotgun (WGS) entry which is preliminary data.</text>
</comment>
<proteinExistence type="predicted"/>
<organism evidence="1 2">
    <name type="scientific">Rhodocytophaga aerolata</name>
    <dbReference type="NCBI Taxonomy" id="455078"/>
    <lineage>
        <taxon>Bacteria</taxon>
        <taxon>Pseudomonadati</taxon>
        <taxon>Bacteroidota</taxon>
        <taxon>Cytophagia</taxon>
        <taxon>Cytophagales</taxon>
        <taxon>Rhodocytophagaceae</taxon>
        <taxon>Rhodocytophaga</taxon>
    </lineage>
</organism>
<reference evidence="1" key="1">
    <citation type="submission" date="2023-07" db="EMBL/GenBank/DDBJ databases">
        <title>The genome sequence of Rhodocytophaga aerolata KACC 12507.</title>
        <authorList>
            <person name="Zhang X."/>
        </authorList>
    </citation>
    <scope>NUCLEOTIDE SEQUENCE</scope>
    <source>
        <strain evidence="1">KACC 12507</strain>
    </source>
</reference>
<evidence type="ECO:0000313" key="2">
    <source>
        <dbReference type="Proteomes" id="UP001168528"/>
    </source>
</evidence>
<dbReference type="Proteomes" id="UP001168528">
    <property type="component" value="Unassembled WGS sequence"/>
</dbReference>
<gene>
    <name evidence="1" type="ORF">Q0590_00545</name>
</gene>